<evidence type="ECO:0000313" key="5">
    <source>
        <dbReference type="Proteomes" id="UP000280296"/>
    </source>
</evidence>
<dbReference type="InterPro" id="IPR002933">
    <property type="entry name" value="Peptidase_M20"/>
</dbReference>
<evidence type="ECO:0000256" key="2">
    <source>
        <dbReference type="ARBA" id="ARBA00022801"/>
    </source>
</evidence>
<dbReference type="CDD" id="cd03894">
    <property type="entry name" value="M20_ArgE"/>
    <property type="match status" value="1"/>
</dbReference>
<dbReference type="SUPFAM" id="SSF53187">
    <property type="entry name" value="Zn-dependent exopeptidases"/>
    <property type="match status" value="1"/>
</dbReference>
<evidence type="ECO:0000259" key="3">
    <source>
        <dbReference type="Pfam" id="PF07687"/>
    </source>
</evidence>
<dbReference type="SUPFAM" id="SSF55031">
    <property type="entry name" value="Bacterial exopeptidase dimerisation domain"/>
    <property type="match status" value="1"/>
</dbReference>
<dbReference type="InterPro" id="IPR036264">
    <property type="entry name" value="Bact_exopeptidase_dim_dom"/>
</dbReference>
<organism evidence="4 5">
    <name type="scientific">Tautonia sociabilis</name>
    <dbReference type="NCBI Taxonomy" id="2080755"/>
    <lineage>
        <taxon>Bacteria</taxon>
        <taxon>Pseudomonadati</taxon>
        <taxon>Planctomycetota</taxon>
        <taxon>Planctomycetia</taxon>
        <taxon>Isosphaerales</taxon>
        <taxon>Isosphaeraceae</taxon>
        <taxon>Tautonia</taxon>
    </lineage>
</organism>
<keyword evidence="5" id="KW-1185">Reference proteome</keyword>
<dbReference type="GO" id="GO:0016787">
    <property type="term" value="F:hydrolase activity"/>
    <property type="evidence" value="ECO:0007669"/>
    <property type="project" value="UniProtKB-KW"/>
</dbReference>
<evidence type="ECO:0000313" key="4">
    <source>
        <dbReference type="EMBL" id="RUL88519.1"/>
    </source>
</evidence>
<dbReference type="Pfam" id="PF01546">
    <property type="entry name" value="Peptidase_M20"/>
    <property type="match status" value="1"/>
</dbReference>
<dbReference type="Pfam" id="PF07687">
    <property type="entry name" value="M20_dimer"/>
    <property type="match status" value="1"/>
</dbReference>
<keyword evidence="2" id="KW-0378">Hydrolase</keyword>
<dbReference type="PANTHER" id="PTHR43808">
    <property type="entry name" value="ACETYLORNITHINE DEACETYLASE"/>
    <property type="match status" value="1"/>
</dbReference>
<dbReference type="Gene3D" id="3.30.70.360">
    <property type="match status" value="1"/>
</dbReference>
<dbReference type="OrthoDB" id="9792335at2"/>
<dbReference type="Proteomes" id="UP000280296">
    <property type="component" value="Unassembled WGS sequence"/>
</dbReference>
<gene>
    <name evidence="4" type="ORF">TsocGM_07130</name>
</gene>
<accession>A0A432MMP7</accession>
<feature type="domain" description="Peptidase M20 dimerisation" evidence="3">
    <location>
        <begin position="158"/>
        <end position="266"/>
    </location>
</feature>
<sequence>MGRTVPDAPPFFEGRVSDYLEAFFRDLGVPFERRTVSPGRDNLIARYEPPGRPRRTLLWDAHQDTVPVEGMTIEPFLPSVEGGRVYGRGACDVKGGMASMLAAFARLVRERPAGSCRVLLACTVDEEYTHTGSSALADQGLAVDLAIVAEPTMLDVVTAHKGAVRWKVITEGVACHSSRPQDGVNAIYRMAPVLASLERFAARLPGLRTDPILGPPSLSVGRIEGGQSVNVVPDWCAIDLDRRVIPGEDVDGVRSELRQALEADLGPEHSFAFSEPWVRMPSLSPQCSRGWVEPVRSALADALGSPPREAAVPYGTDAGPLAAAGIPALVLGPGDIAQAHTKDEWIEVDQLERAVEAYYAVALRLNEVDPS</sequence>
<reference evidence="4 5" key="1">
    <citation type="submission" date="2018-12" db="EMBL/GenBank/DDBJ databases">
        <authorList>
            <person name="Toschakov S.V."/>
        </authorList>
    </citation>
    <scope>NUCLEOTIDE SEQUENCE [LARGE SCALE GENOMIC DNA]</scope>
    <source>
        <strain evidence="4 5">GM2012</strain>
    </source>
</reference>
<keyword evidence="1" id="KW-0479">Metal-binding</keyword>
<reference evidence="4 5" key="2">
    <citation type="submission" date="2019-01" db="EMBL/GenBank/DDBJ databases">
        <title>Tautonia sociabilis, a novel thermotolerant planctomycete of Isosphaeraceae family, isolated from a 4000 m deep subterranean habitat.</title>
        <authorList>
            <person name="Kovaleva O.L."/>
            <person name="Elcheninov A.G."/>
            <person name="Van Heerden E."/>
            <person name="Toshchakov S.V."/>
            <person name="Novikov A."/>
            <person name="Bonch-Osmolovskaya E.A."/>
            <person name="Kublanov I.V."/>
        </authorList>
    </citation>
    <scope>NUCLEOTIDE SEQUENCE [LARGE SCALE GENOMIC DNA]</scope>
    <source>
        <strain evidence="4 5">GM2012</strain>
    </source>
</reference>
<dbReference type="InterPro" id="IPR050072">
    <property type="entry name" value="Peptidase_M20A"/>
</dbReference>
<dbReference type="GO" id="GO:0046872">
    <property type="term" value="F:metal ion binding"/>
    <property type="evidence" value="ECO:0007669"/>
    <property type="project" value="UniProtKB-KW"/>
</dbReference>
<evidence type="ECO:0000256" key="1">
    <source>
        <dbReference type="ARBA" id="ARBA00022723"/>
    </source>
</evidence>
<protein>
    <submittedName>
        <fullName evidence="4">M20 family peptidase</fullName>
    </submittedName>
</protein>
<dbReference type="EMBL" id="RYZH01000010">
    <property type="protein sequence ID" value="RUL88519.1"/>
    <property type="molecule type" value="Genomic_DNA"/>
</dbReference>
<dbReference type="AlphaFoldDB" id="A0A432MMP7"/>
<dbReference type="Gene3D" id="3.40.630.10">
    <property type="entry name" value="Zn peptidases"/>
    <property type="match status" value="1"/>
</dbReference>
<proteinExistence type="predicted"/>
<dbReference type="InterPro" id="IPR011650">
    <property type="entry name" value="Peptidase_M20_dimer"/>
</dbReference>
<name>A0A432MMP7_9BACT</name>
<comment type="caution">
    <text evidence="4">The sequence shown here is derived from an EMBL/GenBank/DDBJ whole genome shotgun (WGS) entry which is preliminary data.</text>
</comment>